<reference evidence="2 4" key="1">
    <citation type="journal article" date="2011" name="Nature">
        <title>The Medicago genome provides insight into the evolution of rhizobial symbioses.</title>
        <authorList>
            <person name="Young N.D."/>
            <person name="Debelle F."/>
            <person name="Oldroyd G.E."/>
            <person name="Geurts R."/>
            <person name="Cannon S.B."/>
            <person name="Udvardi M.K."/>
            <person name="Benedito V.A."/>
            <person name="Mayer K.F."/>
            <person name="Gouzy J."/>
            <person name="Schoof H."/>
            <person name="Van de Peer Y."/>
            <person name="Proost S."/>
            <person name="Cook D.R."/>
            <person name="Meyers B.C."/>
            <person name="Spannagl M."/>
            <person name="Cheung F."/>
            <person name="De Mita S."/>
            <person name="Krishnakumar V."/>
            <person name="Gundlach H."/>
            <person name="Zhou S."/>
            <person name="Mudge J."/>
            <person name="Bharti A.K."/>
            <person name="Murray J.D."/>
            <person name="Naoumkina M.A."/>
            <person name="Rosen B."/>
            <person name="Silverstein K.A."/>
            <person name="Tang H."/>
            <person name="Rombauts S."/>
            <person name="Zhao P.X."/>
            <person name="Zhou P."/>
            <person name="Barbe V."/>
            <person name="Bardou P."/>
            <person name="Bechner M."/>
            <person name="Bellec A."/>
            <person name="Berger A."/>
            <person name="Berges H."/>
            <person name="Bidwell S."/>
            <person name="Bisseling T."/>
            <person name="Choisne N."/>
            <person name="Couloux A."/>
            <person name="Denny R."/>
            <person name="Deshpande S."/>
            <person name="Dai X."/>
            <person name="Doyle J.J."/>
            <person name="Dudez A.M."/>
            <person name="Farmer A.D."/>
            <person name="Fouteau S."/>
            <person name="Franken C."/>
            <person name="Gibelin C."/>
            <person name="Gish J."/>
            <person name="Goldstein S."/>
            <person name="Gonzalez A.J."/>
            <person name="Green P.J."/>
            <person name="Hallab A."/>
            <person name="Hartog M."/>
            <person name="Hua A."/>
            <person name="Humphray S.J."/>
            <person name="Jeong D.H."/>
            <person name="Jing Y."/>
            <person name="Jocker A."/>
            <person name="Kenton S.M."/>
            <person name="Kim D.J."/>
            <person name="Klee K."/>
            <person name="Lai H."/>
            <person name="Lang C."/>
            <person name="Lin S."/>
            <person name="Macmil S.L."/>
            <person name="Magdelenat G."/>
            <person name="Matthews L."/>
            <person name="McCorrison J."/>
            <person name="Monaghan E.L."/>
            <person name="Mun J.H."/>
            <person name="Najar F.Z."/>
            <person name="Nicholson C."/>
            <person name="Noirot C."/>
            <person name="O'Bleness M."/>
            <person name="Paule C.R."/>
            <person name="Poulain J."/>
            <person name="Prion F."/>
            <person name="Qin B."/>
            <person name="Qu C."/>
            <person name="Retzel E.F."/>
            <person name="Riddle C."/>
            <person name="Sallet E."/>
            <person name="Samain S."/>
            <person name="Samson N."/>
            <person name="Sanders I."/>
            <person name="Saurat O."/>
            <person name="Scarpelli C."/>
            <person name="Schiex T."/>
            <person name="Segurens B."/>
            <person name="Severin A.J."/>
            <person name="Sherrier D.J."/>
            <person name="Shi R."/>
            <person name="Sims S."/>
            <person name="Singer S.R."/>
            <person name="Sinharoy S."/>
            <person name="Sterck L."/>
            <person name="Viollet A."/>
            <person name="Wang B.B."/>
            <person name="Wang K."/>
            <person name="Wang M."/>
            <person name="Wang X."/>
            <person name="Warfsmann J."/>
            <person name="Weissenbach J."/>
            <person name="White D.D."/>
            <person name="White J.D."/>
            <person name="Wiley G.B."/>
            <person name="Wincker P."/>
            <person name="Xing Y."/>
            <person name="Yang L."/>
            <person name="Yao Z."/>
            <person name="Ying F."/>
            <person name="Zhai J."/>
            <person name="Zhou L."/>
            <person name="Zuber A."/>
            <person name="Denarie J."/>
            <person name="Dixon R.A."/>
            <person name="May G.D."/>
            <person name="Schwartz D.C."/>
            <person name="Rogers J."/>
            <person name="Quetier F."/>
            <person name="Town C.D."/>
            <person name="Roe B.A."/>
        </authorList>
    </citation>
    <scope>NUCLEOTIDE SEQUENCE [LARGE SCALE GENOMIC DNA]</scope>
    <source>
        <strain evidence="2">A17</strain>
        <strain evidence="3 4">cv. Jemalong A17</strain>
    </source>
</reference>
<keyword evidence="4" id="KW-1185">Reference proteome</keyword>
<evidence type="ECO:0000256" key="1">
    <source>
        <dbReference type="SAM" id="MobiDB-lite"/>
    </source>
</evidence>
<dbReference type="Proteomes" id="UP000002051">
    <property type="component" value="Chromosome 5"/>
</dbReference>
<accession>G7KF96</accession>
<reference evidence="3" key="3">
    <citation type="submission" date="2015-04" db="UniProtKB">
        <authorList>
            <consortium name="EnsemblPlants"/>
        </authorList>
    </citation>
    <scope>IDENTIFICATION</scope>
    <source>
        <strain evidence="3">cv. Jemalong A17</strain>
    </source>
</reference>
<protein>
    <submittedName>
        <fullName evidence="2 3">Uncharacterized protein</fullName>
    </submittedName>
</protein>
<feature type="region of interest" description="Disordered" evidence="1">
    <location>
        <begin position="87"/>
        <end position="123"/>
    </location>
</feature>
<dbReference type="EnsemblPlants" id="AES96742">
    <property type="protein sequence ID" value="AES96742"/>
    <property type="gene ID" value="MTR_5g040890"/>
</dbReference>
<proteinExistence type="predicted"/>
<evidence type="ECO:0000313" key="4">
    <source>
        <dbReference type="Proteomes" id="UP000002051"/>
    </source>
</evidence>
<dbReference type="AlphaFoldDB" id="G7KF96"/>
<dbReference type="PaxDb" id="3880-AES96742"/>
<evidence type="ECO:0000313" key="3">
    <source>
        <dbReference type="EnsemblPlants" id="AES96742"/>
    </source>
</evidence>
<sequence>MISVNTPLNLYLKNVRKDVADLCEKIPLYDYEFRRLIHHVKSTVFPESKSQVHFSVAIKVFMIAELQSSMFGEGPLDSMSQNIQLSMDDPNVESHKGKGNHHTHEQGISKEGSEMKERKPQIE</sequence>
<evidence type="ECO:0000313" key="2">
    <source>
        <dbReference type="EMBL" id="AES96742.1"/>
    </source>
</evidence>
<dbReference type="EMBL" id="CM001221">
    <property type="protein sequence ID" value="AES96742.1"/>
    <property type="molecule type" value="Genomic_DNA"/>
</dbReference>
<organism evidence="2 4">
    <name type="scientific">Medicago truncatula</name>
    <name type="common">Barrel medic</name>
    <name type="synonym">Medicago tribuloides</name>
    <dbReference type="NCBI Taxonomy" id="3880"/>
    <lineage>
        <taxon>Eukaryota</taxon>
        <taxon>Viridiplantae</taxon>
        <taxon>Streptophyta</taxon>
        <taxon>Embryophyta</taxon>
        <taxon>Tracheophyta</taxon>
        <taxon>Spermatophyta</taxon>
        <taxon>Magnoliopsida</taxon>
        <taxon>eudicotyledons</taxon>
        <taxon>Gunneridae</taxon>
        <taxon>Pentapetalae</taxon>
        <taxon>rosids</taxon>
        <taxon>fabids</taxon>
        <taxon>Fabales</taxon>
        <taxon>Fabaceae</taxon>
        <taxon>Papilionoideae</taxon>
        <taxon>50 kb inversion clade</taxon>
        <taxon>NPAAA clade</taxon>
        <taxon>Hologalegina</taxon>
        <taxon>IRL clade</taxon>
        <taxon>Trifolieae</taxon>
        <taxon>Medicago</taxon>
    </lineage>
</organism>
<name>G7KF96_MEDTR</name>
<feature type="compositionally biased region" description="Basic and acidic residues" evidence="1">
    <location>
        <begin position="92"/>
        <end position="123"/>
    </location>
</feature>
<dbReference type="HOGENOM" id="CLU_2018635_0_0_1"/>
<gene>
    <name evidence="2" type="ordered locus">MTR_5g040890</name>
</gene>
<reference evidence="2 4" key="2">
    <citation type="journal article" date="2014" name="BMC Genomics">
        <title>An improved genome release (version Mt4.0) for the model legume Medicago truncatula.</title>
        <authorList>
            <person name="Tang H."/>
            <person name="Krishnakumar V."/>
            <person name="Bidwell S."/>
            <person name="Rosen B."/>
            <person name="Chan A."/>
            <person name="Zhou S."/>
            <person name="Gentzbittel L."/>
            <person name="Childs K.L."/>
            <person name="Yandell M."/>
            <person name="Gundlach H."/>
            <person name="Mayer K.F."/>
            <person name="Schwartz D.C."/>
            <person name="Town C.D."/>
        </authorList>
    </citation>
    <scope>GENOME REANNOTATION</scope>
    <source>
        <strain evidence="3 4">cv. Jemalong A17</strain>
    </source>
</reference>